<feature type="region of interest" description="Disordered" evidence="1">
    <location>
        <begin position="287"/>
        <end position="339"/>
    </location>
</feature>
<feature type="compositionally biased region" description="Low complexity" evidence="1">
    <location>
        <begin position="886"/>
        <end position="895"/>
    </location>
</feature>
<feature type="region of interest" description="Disordered" evidence="1">
    <location>
        <begin position="179"/>
        <end position="209"/>
    </location>
</feature>
<feature type="compositionally biased region" description="Low complexity" evidence="1">
    <location>
        <begin position="805"/>
        <end position="815"/>
    </location>
</feature>
<feature type="compositionally biased region" description="Pro residues" evidence="1">
    <location>
        <begin position="491"/>
        <end position="501"/>
    </location>
</feature>
<name>A0A835XM32_9CHLO</name>
<evidence type="ECO:0000313" key="3">
    <source>
        <dbReference type="Proteomes" id="UP000612055"/>
    </source>
</evidence>
<feature type="compositionally biased region" description="Low complexity" evidence="1">
    <location>
        <begin position="903"/>
        <end position="919"/>
    </location>
</feature>
<feature type="compositionally biased region" description="Pro residues" evidence="1">
    <location>
        <begin position="822"/>
        <end position="837"/>
    </location>
</feature>
<feature type="compositionally biased region" description="Polar residues" evidence="1">
    <location>
        <begin position="299"/>
        <end position="319"/>
    </location>
</feature>
<keyword evidence="3" id="KW-1185">Reference proteome</keyword>
<evidence type="ECO:0000256" key="1">
    <source>
        <dbReference type="SAM" id="MobiDB-lite"/>
    </source>
</evidence>
<sequence>MYAPWVVDLLVVRVSFPALALALGLAVLVCTFAKLSEQKESQQEASGARGAFPDLTAATRRGPSGQFNAPRAGAAVDAEQHASGHFSDADVSAEVVAEVQELATCSKEGNLFRMRASLASLLQRGFEDPAAVDAMCAAGLAAAFRAALCTLVERLGGEDGRVDTRPASGDPVVYGLPAPGRAGFSRDAPSPPPSLRRLAARRSPAPSPRALEDLEGAAAAAAAEAAVAEEAGAPDEGTALGAACLQASWLVLLLAGSPGSARCALARGVGPAAVAALMRAVAGPALDADTDASEPGCSSPVSSALGSDPPSTASDDLLTQQPQQEPGPEPGRRGVTSGTSCSGRTLLPYMHRAPLLPYACLDAVLRNCSWALFQLCDCPAPAPVAAAPAGAESGAGPGLVPRPEPGEDLAAEVAAALLLPEPTAAPAAIPAPALDADSGPQPGPCPEAGSGSGWESSTGSRPASAAPPPSPPPPPPPPPVPLAALSGVAEEPPPPPPPPPHGAHQRRREAAEAPRRADARATEAAAASAAAGGGGGAHPAMARSAGALARFLSAGLRSPDLAPALLGRCVGDHAVGPLLHAPCLPLALRRGLLRALLGPEGCHVISAPPQCHSVLQPGASEQQTQAPPAPQAQAQAQAPAQPQNPQQPDGAPQPPAAAPAPAPPGAGAAAAEPGLAAGPEGPGAEVEAEAEAAEAGAAGAGAGPRASGSRGPERPLSTLAVACRLLLGSGRLDAALGAFFADLAAAARAAADRRMQELAEATAAAAAAAGGLRRPTFSADGSAASPGGGSGGGGGGRALSRRAARPATTSASRSACGSALLPLPPRPPPPLPPPALVPPPPLPLTDVVAGVAGLLQCMAWRSAPLAAFHVLRGEGVDHDDSMAASANALSAEESGNGTGSGSGQSEPRSRAAAAALGRGSVSGGGLSGGGGAVALVRGVWERLAAEAAVAGAASVDGAAGGGGGGGGGDLGLEEAARPWAALPPPSLRPRAGLRRVVDVRSGPGAVAREQGGARTTRGSTEAREGGRGPGQAPVGPREAQAAAGSRGRGSVAAYLRGQGGGPRGGGVGKAG</sequence>
<protein>
    <submittedName>
        <fullName evidence="2">Uncharacterized protein</fullName>
    </submittedName>
</protein>
<evidence type="ECO:0000313" key="2">
    <source>
        <dbReference type="EMBL" id="KAG2486361.1"/>
    </source>
</evidence>
<organism evidence="2 3">
    <name type="scientific">Edaphochlamys debaryana</name>
    <dbReference type="NCBI Taxonomy" id="47281"/>
    <lineage>
        <taxon>Eukaryota</taxon>
        <taxon>Viridiplantae</taxon>
        <taxon>Chlorophyta</taxon>
        <taxon>core chlorophytes</taxon>
        <taxon>Chlorophyceae</taxon>
        <taxon>CS clade</taxon>
        <taxon>Chlamydomonadales</taxon>
        <taxon>Chlamydomonadales incertae sedis</taxon>
        <taxon>Edaphochlamys</taxon>
    </lineage>
</organism>
<feature type="region of interest" description="Disordered" evidence="1">
    <location>
        <begin position="777"/>
        <end position="837"/>
    </location>
</feature>
<feature type="region of interest" description="Disordered" evidence="1">
    <location>
        <begin position="429"/>
        <end position="541"/>
    </location>
</feature>
<feature type="compositionally biased region" description="Low complexity" evidence="1">
    <location>
        <begin position="385"/>
        <end position="394"/>
    </location>
</feature>
<feature type="compositionally biased region" description="Basic and acidic residues" evidence="1">
    <location>
        <begin position="508"/>
        <end position="521"/>
    </location>
</feature>
<reference evidence="2" key="1">
    <citation type="journal article" date="2020" name="bioRxiv">
        <title>Comparative genomics of Chlamydomonas.</title>
        <authorList>
            <person name="Craig R.J."/>
            <person name="Hasan A.R."/>
            <person name="Ness R.W."/>
            <person name="Keightley P.D."/>
        </authorList>
    </citation>
    <scope>NUCLEOTIDE SEQUENCE</scope>
    <source>
        <strain evidence="2">CCAP 11/70</strain>
    </source>
</reference>
<feature type="compositionally biased region" description="Low complexity" evidence="1">
    <location>
        <begin position="619"/>
        <end position="650"/>
    </location>
</feature>
<dbReference type="AlphaFoldDB" id="A0A835XM32"/>
<feature type="compositionally biased region" description="Low complexity" evidence="1">
    <location>
        <begin position="453"/>
        <end position="464"/>
    </location>
</feature>
<feature type="region of interest" description="Disordered" evidence="1">
    <location>
        <begin position="613"/>
        <end position="713"/>
    </location>
</feature>
<feature type="region of interest" description="Disordered" evidence="1">
    <location>
        <begin position="886"/>
        <end position="927"/>
    </location>
</feature>
<proteinExistence type="predicted"/>
<dbReference type="EMBL" id="JAEHOE010000113">
    <property type="protein sequence ID" value="KAG2486361.1"/>
    <property type="molecule type" value="Genomic_DNA"/>
</dbReference>
<feature type="region of interest" description="Disordered" evidence="1">
    <location>
        <begin position="385"/>
        <end position="405"/>
    </location>
</feature>
<comment type="caution">
    <text evidence="2">The sequence shown here is derived from an EMBL/GenBank/DDBJ whole genome shotgun (WGS) entry which is preliminary data.</text>
</comment>
<feature type="compositionally biased region" description="Gly residues" evidence="1">
    <location>
        <begin position="786"/>
        <end position="797"/>
    </location>
</feature>
<accession>A0A835XM32</accession>
<feature type="compositionally biased region" description="Pro residues" evidence="1">
    <location>
        <begin position="651"/>
        <end position="664"/>
    </location>
</feature>
<dbReference type="Proteomes" id="UP000612055">
    <property type="component" value="Unassembled WGS sequence"/>
</dbReference>
<feature type="compositionally biased region" description="Low complexity" evidence="1">
    <location>
        <begin position="1039"/>
        <end position="1053"/>
    </location>
</feature>
<gene>
    <name evidence="2" type="ORF">HYH03_014942</name>
</gene>
<feature type="compositionally biased region" description="Pro residues" evidence="1">
    <location>
        <begin position="465"/>
        <end position="481"/>
    </location>
</feature>
<feature type="compositionally biased region" description="Gly residues" evidence="1">
    <location>
        <begin position="1057"/>
        <end position="1071"/>
    </location>
</feature>
<feature type="compositionally biased region" description="Low complexity" evidence="1">
    <location>
        <begin position="195"/>
        <end position="204"/>
    </location>
</feature>
<feature type="region of interest" description="Disordered" evidence="1">
    <location>
        <begin position="981"/>
        <end position="1071"/>
    </location>
</feature>
<feature type="compositionally biased region" description="Low complexity" evidence="1">
    <location>
        <begin position="665"/>
        <end position="685"/>
    </location>
</feature>